<dbReference type="PANTHER" id="PTHR21094:SF2">
    <property type="entry name" value="GOLGI SNAP RECEPTOR COMPLEX MEMBER 1"/>
    <property type="match status" value="1"/>
</dbReference>
<feature type="compositionally biased region" description="Low complexity" evidence="10">
    <location>
        <begin position="30"/>
        <end position="43"/>
    </location>
</feature>
<dbReference type="PIRSF" id="PIRSF027109">
    <property type="entry name" value="Golgi_SNARE"/>
    <property type="match status" value="1"/>
</dbReference>
<dbReference type="Pfam" id="PF12352">
    <property type="entry name" value="V-SNARE_C"/>
    <property type="match status" value="1"/>
</dbReference>
<evidence type="ECO:0000256" key="9">
    <source>
        <dbReference type="PIRNR" id="PIRNR027109"/>
    </source>
</evidence>
<keyword evidence="6 11" id="KW-1133">Transmembrane helix</keyword>
<keyword evidence="7 9" id="KW-0333">Golgi apparatus</keyword>
<dbReference type="Proteomes" id="UP000751190">
    <property type="component" value="Unassembled WGS sequence"/>
</dbReference>
<dbReference type="GO" id="GO:0031201">
    <property type="term" value="C:SNARE complex"/>
    <property type="evidence" value="ECO:0007669"/>
    <property type="project" value="TreeGrafter"/>
</dbReference>
<keyword evidence="5 9" id="KW-0653">Protein transport</keyword>
<evidence type="ECO:0000313" key="12">
    <source>
        <dbReference type="EMBL" id="KAG8471209.1"/>
    </source>
</evidence>
<comment type="caution">
    <text evidence="12">The sequence shown here is derived from an EMBL/GenBank/DDBJ whole genome shotgun (WGS) entry which is preliminary data.</text>
</comment>
<feature type="region of interest" description="Disordered" evidence="10">
    <location>
        <begin position="30"/>
        <end position="51"/>
    </location>
</feature>
<dbReference type="GO" id="GO:0048219">
    <property type="term" value="P:inter-Golgi cisterna vesicle-mediated transport"/>
    <property type="evidence" value="ECO:0007669"/>
    <property type="project" value="TreeGrafter"/>
</dbReference>
<protein>
    <recommendedName>
        <fullName evidence="9">Golgi SNAP receptor complex member 1</fullName>
    </recommendedName>
</protein>
<keyword evidence="9" id="KW-0931">ER-Golgi transport</keyword>
<keyword evidence="4 11" id="KW-0812">Transmembrane</keyword>
<comment type="function">
    <text evidence="9">Involved in transport from the ER to the Golgi apparatus as well as in intra-Golgi transport. It belongs to a super-family of proteins called t-SNAREs or soluble NSF (N-ethylmaleimide-sensitive factor) attachment protein receptor.</text>
</comment>
<gene>
    <name evidence="12" type="ORF">KFE25_009630</name>
</gene>
<organism evidence="12 13">
    <name type="scientific">Diacronema lutheri</name>
    <name type="common">Unicellular marine alga</name>
    <name type="synonym">Monochrysis lutheri</name>
    <dbReference type="NCBI Taxonomy" id="2081491"/>
    <lineage>
        <taxon>Eukaryota</taxon>
        <taxon>Haptista</taxon>
        <taxon>Haptophyta</taxon>
        <taxon>Pavlovophyceae</taxon>
        <taxon>Pavlovales</taxon>
        <taxon>Pavlovaceae</taxon>
        <taxon>Diacronema</taxon>
    </lineage>
</organism>
<evidence type="ECO:0000256" key="7">
    <source>
        <dbReference type="ARBA" id="ARBA00023034"/>
    </source>
</evidence>
<dbReference type="PANTHER" id="PTHR21094">
    <property type="entry name" value="GOS-28 SNARE- RELATED"/>
    <property type="match status" value="1"/>
</dbReference>
<proteinExistence type="inferred from homology"/>
<keyword evidence="13" id="KW-1185">Reference proteome</keyword>
<dbReference type="GO" id="GO:0006906">
    <property type="term" value="P:vesicle fusion"/>
    <property type="evidence" value="ECO:0007669"/>
    <property type="project" value="TreeGrafter"/>
</dbReference>
<evidence type="ECO:0000256" key="10">
    <source>
        <dbReference type="SAM" id="MobiDB-lite"/>
    </source>
</evidence>
<dbReference type="GO" id="GO:0005801">
    <property type="term" value="C:cis-Golgi network"/>
    <property type="evidence" value="ECO:0007669"/>
    <property type="project" value="InterPro"/>
</dbReference>
<evidence type="ECO:0000256" key="4">
    <source>
        <dbReference type="ARBA" id="ARBA00022692"/>
    </source>
</evidence>
<evidence type="ECO:0000256" key="3">
    <source>
        <dbReference type="ARBA" id="ARBA00022448"/>
    </source>
</evidence>
<name>A0A8J5XV46_DIALT</name>
<feature type="transmembrane region" description="Helical" evidence="11">
    <location>
        <begin position="208"/>
        <end position="227"/>
    </location>
</feature>
<dbReference type="GO" id="GO:0000139">
    <property type="term" value="C:Golgi membrane"/>
    <property type="evidence" value="ECO:0007669"/>
    <property type="project" value="UniProtKB-SubCell"/>
</dbReference>
<evidence type="ECO:0000256" key="2">
    <source>
        <dbReference type="ARBA" id="ARBA00008473"/>
    </source>
</evidence>
<evidence type="ECO:0000256" key="5">
    <source>
        <dbReference type="ARBA" id="ARBA00022927"/>
    </source>
</evidence>
<dbReference type="GO" id="GO:0005797">
    <property type="term" value="C:Golgi medial cisterna"/>
    <property type="evidence" value="ECO:0007669"/>
    <property type="project" value="TreeGrafter"/>
</dbReference>
<dbReference type="EMBL" id="JAGTXO010000001">
    <property type="protein sequence ID" value="KAG8471209.1"/>
    <property type="molecule type" value="Genomic_DNA"/>
</dbReference>
<evidence type="ECO:0000256" key="11">
    <source>
        <dbReference type="SAM" id="Phobius"/>
    </source>
</evidence>
<sequence>MSSLDQLRRSARGLENRIESSLVALSNLTSSLSTSNPAPASSADAEPAERLESELTACLEQLAELNDAMSRHASGPGAISLHTLQRHREILHDYSAEFQKTRASIKVARERASLLDTVRSEIRHHRDAAQPAGGRAGDASLLRERNALHHAVRLADEVIGRAQSTQGSLNDQRTMFANIRGNLLTLGTKLPVIGNLIGAIGARKRRDVLVLGGTAGFCFVLLFWAAFM</sequence>
<keyword evidence="3 9" id="KW-0813">Transport</keyword>
<evidence type="ECO:0000256" key="6">
    <source>
        <dbReference type="ARBA" id="ARBA00022989"/>
    </source>
</evidence>
<evidence type="ECO:0000313" key="13">
    <source>
        <dbReference type="Proteomes" id="UP000751190"/>
    </source>
</evidence>
<dbReference type="AlphaFoldDB" id="A0A8J5XV46"/>
<evidence type="ECO:0000256" key="8">
    <source>
        <dbReference type="ARBA" id="ARBA00023136"/>
    </source>
</evidence>
<dbReference type="OMA" id="QAYAVND"/>
<reference evidence="12" key="1">
    <citation type="submission" date="2021-05" db="EMBL/GenBank/DDBJ databases">
        <title>The genome of the haptophyte Pavlova lutheri (Diacronema luteri, Pavlovales) - a model for lipid biosynthesis in eukaryotic algae.</title>
        <authorList>
            <person name="Hulatt C.J."/>
            <person name="Posewitz M.C."/>
        </authorList>
    </citation>
    <scope>NUCLEOTIDE SEQUENCE</scope>
    <source>
        <strain evidence="12">NIVA-4/92</strain>
    </source>
</reference>
<dbReference type="GO" id="GO:0015031">
    <property type="term" value="P:protein transport"/>
    <property type="evidence" value="ECO:0007669"/>
    <property type="project" value="UniProtKB-KW"/>
</dbReference>
<evidence type="ECO:0000256" key="1">
    <source>
        <dbReference type="ARBA" id="ARBA00004409"/>
    </source>
</evidence>
<dbReference type="GO" id="GO:0006888">
    <property type="term" value="P:endoplasmic reticulum to Golgi vesicle-mediated transport"/>
    <property type="evidence" value="ECO:0007669"/>
    <property type="project" value="InterPro"/>
</dbReference>
<dbReference type="OrthoDB" id="422156at2759"/>
<dbReference type="InterPro" id="IPR023601">
    <property type="entry name" value="Golgi_SNAP_su1"/>
</dbReference>
<comment type="subunit">
    <text evidence="9">Component of several multiprotein Golgi SNARE complexes.</text>
</comment>
<dbReference type="GO" id="GO:0005484">
    <property type="term" value="F:SNAP receptor activity"/>
    <property type="evidence" value="ECO:0007669"/>
    <property type="project" value="TreeGrafter"/>
</dbReference>
<comment type="subcellular location">
    <subcellularLocation>
        <location evidence="1">Golgi apparatus membrane</location>
        <topology evidence="1">Single-pass type IV membrane protein</topology>
    </subcellularLocation>
</comment>
<accession>A0A8J5XV46</accession>
<keyword evidence="8 9" id="KW-0472">Membrane</keyword>
<comment type="similarity">
    <text evidence="2 9">Belongs to the GOSR1 family.</text>
</comment>